<dbReference type="Proteomes" id="UP000050525">
    <property type="component" value="Unassembled WGS sequence"/>
</dbReference>
<evidence type="ECO:0000313" key="2">
    <source>
        <dbReference type="EMBL" id="KYO35090.1"/>
    </source>
</evidence>
<feature type="compositionally biased region" description="Polar residues" evidence="1">
    <location>
        <begin position="215"/>
        <end position="224"/>
    </location>
</feature>
<name>A0A151NED1_ALLMI</name>
<dbReference type="PANTHER" id="PTHR16784">
    <property type="entry name" value="ENAMELIN"/>
    <property type="match status" value="1"/>
</dbReference>
<dbReference type="EMBL" id="AKHW03003207">
    <property type="protein sequence ID" value="KYO35090.1"/>
    <property type="molecule type" value="Genomic_DNA"/>
</dbReference>
<feature type="compositionally biased region" description="Low complexity" evidence="1">
    <location>
        <begin position="175"/>
        <end position="192"/>
    </location>
</feature>
<sequence>MFLQFLCLFGMSIAVPMRLPRKAGFGSKSEEMMQYGQYAYMNSPAMNPFYGYGSSYPQIFQQQPPPAQPRNEEKQLSPQVYFPYSNAHFPYQQQPWHIPQIYNQGGFLPQLNPQHRQMPPGFGQPPISNEEGGNPYYGYFFQGLGQRPPYYSEEMFEHEYDKPKPEKEAPKEESPAAAPVPNATVPVVSTTTPSPPSQGGDQGGNATHPGVSAGENGTPSQNPENKPAGVNETTPSPTVNISSPQEPGSEGVPQNGPEQPNARRNAPTLDIIQRFPANRQQMFGHGSFGHREYSQGYRSSLDQGKATSINCPPTRPELG</sequence>
<dbReference type="GO" id="GO:0030345">
    <property type="term" value="F:structural constituent of tooth enamel"/>
    <property type="evidence" value="ECO:0007669"/>
    <property type="project" value="TreeGrafter"/>
</dbReference>
<evidence type="ECO:0000313" key="3">
    <source>
        <dbReference type="Proteomes" id="UP000050525"/>
    </source>
</evidence>
<evidence type="ECO:0000256" key="1">
    <source>
        <dbReference type="SAM" id="MobiDB-lite"/>
    </source>
</evidence>
<dbReference type="InterPro" id="IPR015673">
    <property type="entry name" value="Enamelin"/>
</dbReference>
<feature type="compositionally biased region" description="Basic and acidic residues" evidence="1">
    <location>
        <begin position="158"/>
        <end position="174"/>
    </location>
</feature>
<keyword evidence="3" id="KW-1185">Reference proteome</keyword>
<proteinExistence type="predicted"/>
<comment type="caution">
    <text evidence="2">The sequence shown here is derived from an EMBL/GenBank/DDBJ whole genome shotgun (WGS) entry which is preliminary data.</text>
</comment>
<dbReference type="PANTHER" id="PTHR16784:SF2">
    <property type="entry name" value="ENAMELIN"/>
    <property type="match status" value="1"/>
</dbReference>
<dbReference type="STRING" id="8496.A0A151NED1"/>
<gene>
    <name evidence="2" type="primary">ENAM</name>
    <name evidence="2" type="ORF">Y1Q_0000981</name>
</gene>
<organism evidence="2 3">
    <name type="scientific">Alligator mississippiensis</name>
    <name type="common">American alligator</name>
    <dbReference type="NCBI Taxonomy" id="8496"/>
    <lineage>
        <taxon>Eukaryota</taxon>
        <taxon>Metazoa</taxon>
        <taxon>Chordata</taxon>
        <taxon>Craniata</taxon>
        <taxon>Vertebrata</taxon>
        <taxon>Euteleostomi</taxon>
        <taxon>Archelosauria</taxon>
        <taxon>Archosauria</taxon>
        <taxon>Crocodylia</taxon>
        <taxon>Alligatoridae</taxon>
        <taxon>Alligatorinae</taxon>
        <taxon>Alligator</taxon>
    </lineage>
</organism>
<feature type="compositionally biased region" description="Polar residues" evidence="1">
    <location>
        <begin position="296"/>
        <end position="311"/>
    </location>
</feature>
<dbReference type="GO" id="GO:0036305">
    <property type="term" value="P:ameloblast differentiation"/>
    <property type="evidence" value="ECO:0007669"/>
    <property type="project" value="TreeGrafter"/>
</dbReference>
<feature type="compositionally biased region" description="Polar residues" evidence="1">
    <location>
        <begin position="231"/>
        <end position="246"/>
    </location>
</feature>
<feature type="region of interest" description="Disordered" evidence="1">
    <location>
        <begin position="158"/>
        <end position="319"/>
    </location>
</feature>
<accession>A0A151NED1</accession>
<dbReference type="eggNOG" id="ENOG502R69E">
    <property type="taxonomic scope" value="Eukaryota"/>
</dbReference>
<reference evidence="2 3" key="1">
    <citation type="journal article" date="2012" name="Genome Biol.">
        <title>Sequencing three crocodilian genomes to illuminate the evolution of archosaurs and amniotes.</title>
        <authorList>
            <person name="St John J.A."/>
            <person name="Braun E.L."/>
            <person name="Isberg S.R."/>
            <person name="Miles L.G."/>
            <person name="Chong A.Y."/>
            <person name="Gongora J."/>
            <person name="Dalzell P."/>
            <person name="Moran C."/>
            <person name="Bed'hom B."/>
            <person name="Abzhanov A."/>
            <person name="Burgess S.C."/>
            <person name="Cooksey A.M."/>
            <person name="Castoe T.A."/>
            <person name="Crawford N.G."/>
            <person name="Densmore L.D."/>
            <person name="Drew J.C."/>
            <person name="Edwards S.V."/>
            <person name="Faircloth B.C."/>
            <person name="Fujita M.K."/>
            <person name="Greenwold M.J."/>
            <person name="Hoffmann F.G."/>
            <person name="Howard J.M."/>
            <person name="Iguchi T."/>
            <person name="Janes D.E."/>
            <person name="Khan S.Y."/>
            <person name="Kohno S."/>
            <person name="de Koning A.J."/>
            <person name="Lance S.L."/>
            <person name="McCarthy F.M."/>
            <person name="McCormack J.E."/>
            <person name="Merchant M.E."/>
            <person name="Peterson D.G."/>
            <person name="Pollock D.D."/>
            <person name="Pourmand N."/>
            <person name="Raney B.J."/>
            <person name="Roessler K.A."/>
            <person name="Sanford J.R."/>
            <person name="Sawyer R.H."/>
            <person name="Schmidt C.J."/>
            <person name="Triplett E.W."/>
            <person name="Tuberville T.D."/>
            <person name="Venegas-Anaya M."/>
            <person name="Howard J.T."/>
            <person name="Jarvis E.D."/>
            <person name="Guillette L.J.Jr."/>
            <person name="Glenn T.C."/>
            <person name="Green R.E."/>
            <person name="Ray D.A."/>
        </authorList>
    </citation>
    <scope>NUCLEOTIDE SEQUENCE [LARGE SCALE GENOMIC DNA]</scope>
    <source>
        <strain evidence="2">KSC_2009_1</strain>
    </source>
</reference>
<dbReference type="AlphaFoldDB" id="A0A151NED1"/>
<dbReference type="Pfam" id="PF15362">
    <property type="entry name" value="Enamelin"/>
    <property type="match status" value="1"/>
</dbReference>
<dbReference type="GO" id="GO:0031012">
    <property type="term" value="C:extracellular matrix"/>
    <property type="evidence" value="ECO:0007669"/>
    <property type="project" value="TreeGrafter"/>
</dbReference>
<dbReference type="GO" id="GO:0070175">
    <property type="term" value="P:positive regulation of enamel mineralization"/>
    <property type="evidence" value="ECO:0007669"/>
    <property type="project" value="TreeGrafter"/>
</dbReference>
<dbReference type="GO" id="GO:0097186">
    <property type="term" value="P:amelogenesis"/>
    <property type="evidence" value="ECO:0007669"/>
    <property type="project" value="TreeGrafter"/>
</dbReference>
<protein>
    <submittedName>
        <fullName evidence="2">Enamelin</fullName>
    </submittedName>
</protein>